<dbReference type="AlphaFoldDB" id="A0A448UVH6"/>
<evidence type="ECO:0000313" key="3">
    <source>
        <dbReference type="Proteomes" id="UP000270988"/>
    </source>
</evidence>
<protein>
    <submittedName>
        <fullName evidence="2">Uncharacterized protein</fullName>
    </submittedName>
</protein>
<sequence length="66" mass="7444">MRSGMCCRFVRLEIYPGARRKTVIYHGLARIQVRVKHRGIILGAVAHYTATVLMSNAVHPTPMLPQ</sequence>
<dbReference type="Proteomes" id="UP000270988">
    <property type="component" value="Chromosome"/>
</dbReference>
<evidence type="ECO:0000313" key="2">
    <source>
        <dbReference type="EMBL" id="VEJ29932.1"/>
    </source>
</evidence>
<organism evidence="2 3">
    <name type="scientific">Rothia dentocariosa</name>
    <dbReference type="NCBI Taxonomy" id="2047"/>
    <lineage>
        <taxon>Bacteria</taxon>
        <taxon>Bacillati</taxon>
        <taxon>Actinomycetota</taxon>
        <taxon>Actinomycetes</taxon>
        <taxon>Micrococcales</taxon>
        <taxon>Micrococcaceae</taxon>
        <taxon>Rothia</taxon>
    </lineage>
</organism>
<keyword evidence="1" id="KW-1133">Transmembrane helix</keyword>
<name>A0A448UVH6_9MICC</name>
<reference evidence="2 3" key="1">
    <citation type="submission" date="2018-12" db="EMBL/GenBank/DDBJ databases">
        <authorList>
            <consortium name="Pathogen Informatics"/>
        </authorList>
    </citation>
    <scope>NUCLEOTIDE SEQUENCE [LARGE SCALE GENOMIC DNA]</scope>
    <source>
        <strain evidence="2 3">NCTC10918</strain>
    </source>
</reference>
<evidence type="ECO:0000256" key="1">
    <source>
        <dbReference type="SAM" id="Phobius"/>
    </source>
</evidence>
<accession>A0A448UVH6</accession>
<keyword evidence="1" id="KW-0472">Membrane</keyword>
<feature type="transmembrane region" description="Helical" evidence="1">
    <location>
        <begin position="40"/>
        <end position="58"/>
    </location>
</feature>
<dbReference type="EMBL" id="LR134521">
    <property type="protein sequence ID" value="VEJ29932.1"/>
    <property type="molecule type" value="Genomic_DNA"/>
</dbReference>
<gene>
    <name evidence="2" type="ORF">NCTC10918_01204</name>
</gene>
<proteinExistence type="predicted"/>
<keyword evidence="1" id="KW-0812">Transmembrane</keyword>